<dbReference type="SUPFAM" id="SSF46785">
    <property type="entry name" value="Winged helix' DNA-binding domain"/>
    <property type="match status" value="1"/>
</dbReference>
<keyword evidence="2" id="KW-0238">DNA-binding</keyword>
<sequence length="143" mass="15631">MSRTEKDELLIALLAENARAPVAELARRLGLSRTTVQARIERLEREGVIAGYAVRISEAAERALIRAHILMTVKPKHAARTIAQLKEMREVRTLHSVSGEVDLIAMVAAGSVAALDSVVDRIGELDGVERTQTSIILATKIDR</sequence>
<keyword evidence="6" id="KW-1185">Reference proteome</keyword>
<dbReference type="SUPFAM" id="SSF54909">
    <property type="entry name" value="Dimeric alpha+beta barrel"/>
    <property type="match status" value="1"/>
</dbReference>
<dbReference type="RefSeq" id="WP_209737769.1">
    <property type="nucleotide sequence ID" value="NZ_CP072611.1"/>
</dbReference>
<dbReference type="Gene3D" id="3.30.70.920">
    <property type="match status" value="1"/>
</dbReference>
<accession>A0ABW5CH28</accession>
<dbReference type="InterPro" id="IPR000485">
    <property type="entry name" value="AsnC-type_HTH_dom"/>
</dbReference>
<dbReference type="PROSITE" id="PS50956">
    <property type="entry name" value="HTH_ASNC_2"/>
    <property type="match status" value="1"/>
</dbReference>
<dbReference type="InterPro" id="IPR036390">
    <property type="entry name" value="WH_DNA-bd_sf"/>
</dbReference>
<name>A0ABW5CH28_9HYPH</name>
<gene>
    <name evidence="5" type="ORF">ACFSKQ_03800</name>
</gene>
<dbReference type="InterPro" id="IPR019888">
    <property type="entry name" value="Tscrpt_reg_AsnC-like"/>
</dbReference>
<protein>
    <submittedName>
        <fullName evidence="5">Lrp/AsnC family transcriptional regulator</fullName>
    </submittedName>
</protein>
<evidence type="ECO:0000256" key="1">
    <source>
        <dbReference type="ARBA" id="ARBA00023015"/>
    </source>
</evidence>
<comment type="caution">
    <text evidence="5">The sequence shown here is derived from an EMBL/GenBank/DDBJ whole genome shotgun (WGS) entry which is preliminary data.</text>
</comment>
<keyword evidence="3" id="KW-0804">Transcription</keyword>
<dbReference type="PRINTS" id="PR00033">
    <property type="entry name" value="HTHASNC"/>
</dbReference>
<dbReference type="SMART" id="SM00344">
    <property type="entry name" value="HTH_ASNC"/>
    <property type="match status" value="1"/>
</dbReference>
<dbReference type="InterPro" id="IPR019885">
    <property type="entry name" value="Tscrpt_reg_HTH_AsnC-type_CS"/>
</dbReference>
<evidence type="ECO:0000259" key="4">
    <source>
        <dbReference type="PROSITE" id="PS50956"/>
    </source>
</evidence>
<reference evidence="6" key="1">
    <citation type="journal article" date="2019" name="Int. J. Syst. Evol. Microbiol.">
        <title>The Global Catalogue of Microorganisms (GCM) 10K type strain sequencing project: providing services to taxonomists for standard genome sequencing and annotation.</title>
        <authorList>
            <consortium name="The Broad Institute Genomics Platform"/>
            <consortium name="The Broad Institute Genome Sequencing Center for Infectious Disease"/>
            <person name="Wu L."/>
            <person name="Ma J."/>
        </authorList>
    </citation>
    <scope>NUCLEOTIDE SEQUENCE [LARGE SCALE GENOMIC DNA]</scope>
    <source>
        <strain evidence="6">ZS-35-S2</strain>
    </source>
</reference>
<evidence type="ECO:0000256" key="2">
    <source>
        <dbReference type="ARBA" id="ARBA00023125"/>
    </source>
</evidence>
<dbReference type="Proteomes" id="UP001597371">
    <property type="component" value="Unassembled WGS sequence"/>
</dbReference>
<organism evidence="5 6">
    <name type="scientific">Aureimonas populi</name>
    <dbReference type="NCBI Taxonomy" id="1701758"/>
    <lineage>
        <taxon>Bacteria</taxon>
        <taxon>Pseudomonadati</taxon>
        <taxon>Pseudomonadota</taxon>
        <taxon>Alphaproteobacteria</taxon>
        <taxon>Hyphomicrobiales</taxon>
        <taxon>Aurantimonadaceae</taxon>
        <taxon>Aureimonas</taxon>
    </lineage>
</organism>
<dbReference type="Gene3D" id="1.10.10.10">
    <property type="entry name" value="Winged helix-like DNA-binding domain superfamily/Winged helix DNA-binding domain"/>
    <property type="match status" value="1"/>
</dbReference>
<dbReference type="PANTHER" id="PTHR30154">
    <property type="entry name" value="LEUCINE-RESPONSIVE REGULATORY PROTEIN"/>
    <property type="match status" value="1"/>
</dbReference>
<keyword evidence="1" id="KW-0805">Transcription regulation</keyword>
<evidence type="ECO:0000256" key="3">
    <source>
        <dbReference type="ARBA" id="ARBA00023163"/>
    </source>
</evidence>
<evidence type="ECO:0000313" key="6">
    <source>
        <dbReference type="Proteomes" id="UP001597371"/>
    </source>
</evidence>
<dbReference type="InterPro" id="IPR011008">
    <property type="entry name" value="Dimeric_a/b-barrel"/>
</dbReference>
<proteinExistence type="predicted"/>
<evidence type="ECO:0000313" key="5">
    <source>
        <dbReference type="EMBL" id="MFD2236589.1"/>
    </source>
</evidence>
<dbReference type="Pfam" id="PF13412">
    <property type="entry name" value="HTH_24"/>
    <property type="match status" value="1"/>
</dbReference>
<dbReference type="EMBL" id="JBHUIJ010000004">
    <property type="protein sequence ID" value="MFD2236589.1"/>
    <property type="molecule type" value="Genomic_DNA"/>
</dbReference>
<dbReference type="PROSITE" id="PS00519">
    <property type="entry name" value="HTH_ASNC_1"/>
    <property type="match status" value="1"/>
</dbReference>
<dbReference type="Pfam" id="PF01037">
    <property type="entry name" value="AsnC_trans_reg"/>
    <property type="match status" value="1"/>
</dbReference>
<dbReference type="InterPro" id="IPR019887">
    <property type="entry name" value="Tscrpt_reg_AsnC/Lrp_C"/>
</dbReference>
<dbReference type="InterPro" id="IPR036388">
    <property type="entry name" value="WH-like_DNA-bd_sf"/>
</dbReference>
<dbReference type="PANTHER" id="PTHR30154:SF53">
    <property type="entry name" value="HTH-TYPE TRANSCRIPTIONAL REGULATOR LRPC"/>
    <property type="match status" value="1"/>
</dbReference>
<feature type="domain" description="HTH asnC-type" evidence="4">
    <location>
        <begin position="1"/>
        <end position="65"/>
    </location>
</feature>